<sequence length="222" mass="26001">MRDDKEKATKLRQSGKSYAEISKVLNVPKSTLSKWFSNEEWSLDVTKKLQGRAIESSKKRIKSLNITRQIKLEELYLKADEEAQKEFLKHKNNTLFISGIMLYWGEGDKKFENGRVKVSNTDPAIIKIFRNFLVKFCNYPLENIKGWILLYPDVNKESALDYWSRESGIVRSNFIKSTVIKSNSKIHRLSYGTCAVHITNKYIKKKILRWIDLYKSELVKLK</sequence>
<name>A0A1G2I077_9BACT</name>
<dbReference type="EMBL" id="MHOS01000029">
    <property type="protein sequence ID" value="OGZ67851.1"/>
    <property type="molecule type" value="Genomic_DNA"/>
</dbReference>
<gene>
    <name evidence="1" type="ORF">A3D35_00100</name>
</gene>
<protein>
    <submittedName>
        <fullName evidence="1">Uncharacterized protein</fullName>
    </submittedName>
</protein>
<proteinExistence type="predicted"/>
<dbReference type="Proteomes" id="UP000176421">
    <property type="component" value="Unassembled WGS sequence"/>
</dbReference>
<evidence type="ECO:0000313" key="1">
    <source>
        <dbReference type="EMBL" id="OGZ67851.1"/>
    </source>
</evidence>
<accession>A0A1G2I077</accession>
<reference evidence="1 2" key="1">
    <citation type="journal article" date="2016" name="Nat. Commun.">
        <title>Thousands of microbial genomes shed light on interconnected biogeochemical processes in an aquifer system.</title>
        <authorList>
            <person name="Anantharaman K."/>
            <person name="Brown C.T."/>
            <person name="Hug L.A."/>
            <person name="Sharon I."/>
            <person name="Castelle C.J."/>
            <person name="Probst A.J."/>
            <person name="Thomas B.C."/>
            <person name="Singh A."/>
            <person name="Wilkins M.J."/>
            <person name="Karaoz U."/>
            <person name="Brodie E.L."/>
            <person name="Williams K.H."/>
            <person name="Hubbard S.S."/>
            <person name="Banfield J.F."/>
        </authorList>
    </citation>
    <scope>NUCLEOTIDE SEQUENCE [LARGE SCALE GENOMIC DNA]</scope>
</reference>
<dbReference type="Gene3D" id="1.10.10.10">
    <property type="entry name" value="Winged helix-like DNA-binding domain superfamily/Winged helix DNA-binding domain"/>
    <property type="match status" value="1"/>
</dbReference>
<dbReference type="InterPro" id="IPR036388">
    <property type="entry name" value="WH-like_DNA-bd_sf"/>
</dbReference>
<dbReference type="STRING" id="1802206.A3D35_00100"/>
<comment type="caution">
    <text evidence="1">The sequence shown here is derived from an EMBL/GenBank/DDBJ whole genome shotgun (WGS) entry which is preliminary data.</text>
</comment>
<organism evidence="1 2">
    <name type="scientific">Candidatus Staskawiczbacteria bacterium RIFCSPHIGHO2_02_FULL_34_9</name>
    <dbReference type="NCBI Taxonomy" id="1802206"/>
    <lineage>
        <taxon>Bacteria</taxon>
        <taxon>Candidatus Staskawicziibacteriota</taxon>
    </lineage>
</organism>
<dbReference type="AlphaFoldDB" id="A0A1G2I077"/>
<evidence type="ECO:0000313" key="2">
    <source>
        <dbReference type="Proteomes" id="UP000176421"/>
    </source>
</evidence>